<evidence type="ECO:0000259" key="1">
    <source>
        <dbReference type="SMART" id="SM01124"/>
    </source>
</evidence>
<dbReference type="Pfam" id="PF00149">
    <property type="entry name" value="Metallophos"/>
    <property type="match status" value="1"/>
</dbReference>
<reference evidence="2" key="1">
    <citation type="submission" date="2019-03" db="EMBL/GenBank/DDBJ databases">
        <title>Long read genome sequence of the mycoparasitic Pythium oligandrum ATCC 38472 isolated from sugarbeet rhizosphere.</title>
        <authorList>
            <person name="Gaulin E."/>
        </authorList>
    </citation>
    <scope>NUCLEOTIDE SEQUENCE</scope>
    <source>
        <strain evidence="2">ATCC 38472_TT</strain>
    </source>
</reference>
<protein>
    <recommendedName>
        <fullName evidence="1">Lariat debranching enzyme C-terminal domain-containing protein</fullName>
    </recommendedName>
</protein>
<evidence type="ECO:0000313" key="2">
    <source>
        <dbReference type="EMBL" id="TMW60687.1"/>
    </source>
</evidence>
<comment type="caution">
    <text evidence="2">The sequence shown here is derived from an EMBL/GenBank/DDBJ whole genome shotgun (WGS) entry which is preliminary data.</text>
</comment>
<dbReference type="SMART" id="SM01124">
    <property type="entry name" value="DBR1"/>
    <property type="match status" value="1"/>
</dbReference>
<sequence>MIRVAVVGCTHGELDAIYEHVTQINASTTNEHEQIQLILCCGDFESLRNPHDLTCKACPPKYRHMNTFPEYYRGEKRAPILTVFIGGNHEASNYLRELYYGGWVAPNIFYLGVAGVINVGGLRIAGLSGIYGRRRYHHGFFEREPYDDKMLKSIYCVRELTVFQLGLLKPSNRLDAILSHDWPRGIERHGDLGGLLAVRPDFQTSIDVDRFGNPGGEMLLSKLQPVNWLAGHMHVRFQANVEHTHPLTNERRVSTRFLGLDRCTEKRARFEIVDFETPDQHVDDLRIMMDEEWLAILRKTHHLLSTARHKIRLPREPVEITDDDLAWVRNRIEEKIGRGGNGDKLKGDGRQTSLEPHQRSEIWTKATFV</sequence>
<dbReference type="InterPro" id="IPR004843">
    <property type="entry name" value="Calcineurin-like_PHP"/>
</dbReference>
<organism evidence="2 3">
    <name type="scientific">Pythium oligandrum</name>
    <name type="common">Mycoparasitic fungus</name>
    <dbReference type="NCBI Taxonomy" id="41045"/>
    <lineage>
        <taxon>Eukaryota</taxon>
        <taxon>Sar</taxon>
        <taxon>Stramenopiles</taxon>
        <taxon>Oomycota</taxon>
        <taxon>Peronosporomycetes</taxon>
        <taxon>Pythiales</taxon>
        <taxon>Pythiaceae</taxon>
        <taxon>Pythium</taxon>
    </lineage>
</organism>
<dbReference type="GO" id="GO:0005634">
    <property type="term" value="C:nucleus"/>
    <property type="evidence" value="ECO:0007669"/>
    <property type="project" value="TreeGrafter"/>
</dbReference>
<dbReference type="InterPro" id="IPR007708">
    <property type="entry name" value="DBR1_C"/>
</dbReference>
<dbReference type="PANTHER" id="PTHR12849">
    <property type="entry name" value="RNA LARIAT DEBRANCHING ENZYME"/>
    <property type="match status" value="1"/>
</dbReference>
<proteinExistence type="predicted"/>
<dbReference type="GO" id="GO:0000398">
    <property type="term" value="P:mRNA splicing, via spliceosome"/>
    <property type="evidence" value="ECO:0007669"/>
    <property type="project" value="TreeGrafter"/>
</dbReference>
<keyword evidence="3" id="KW-1185">Reference proteome</keyword>
<dbReference type="EMBL" id="SPLM01000108">
    <property type="protein sequence ID" value="TMW60687.1"/>
    <property type="molecule type" value="Genomic_DNA"/>
</dbReference>
<dbReference type="OrthoDB" id="407609at2759"/>
<dbReference type="GO" id="GO:0008419">
    <property type="term" value="F:RNA lariat debranching enzyme activity"/>
    <property type="evidence" value="ECO:0007669"/>
    <property type="project" value="TreeGrafter"/>
</dbReference>
<dbReference type="PANTHER" id="PTHR12849:SF0">
    <property type="entry name" value="LARIAT DEBRANCHING ENZYME"/>
    <property type="match status" value="1"/>
</dbReference>
<dbReference type="Proteomes" id="UP000794436">
    <property type="component" value="Unassembled WGS sequence"/>
</dbReference>
<dbReference type="AlphaFoldDB" id="A0A8K1CEC3"/>
<dbReference type="Pfam" id="PF05011">
    <property type="entry name" value="DBR1"/>
    <property type="match status" value="1"/>
</dbReference>
<name>A0A8K1CEC3_PYTOL</name>
<dbReference type="SUPFAM" id="SSF56300">
    <property type="entry name" value="Metallo-dependent phosphatases"/>
    <property type="match status" value="1"/>
</dbReference>
<dbReference type="InterPro" id="IPR029052">
    <property type="entry name" value="Metallo-depent_PP-like"/>
</dbReference>
<accession>A0A8K1CEC3</accession>
<feature type="domain" description="Lariat debranching enzyme C-terminal" evidence="1">
    <location>
        <begin position="244"/>
        <end position="363"/>
    </location>
</feature>
<gene>
    <name evidence="2" type="ORF">Poli38472_000729</name>
</gene>
<evidence type="ECO:0000313" key="3">
    <source>
        <dbReference type="Proteomes" id="UP000794436"/>
    </source>
</evidence>